<feature type="coiled-coil region" evidence="1">
    <location>
        <begin position="323"/>
        <end position="350"/>
    </location>
</feature>
<feature type="compositionally biased region" description="Basic and acidic residues" evidence="2">
    <location>
        <begin position="79"/>
        <end position="90"/>
    </location>
</feature>
<evidence type="ECO:0000256" key="1">
    <source>
        <dbReference type="SAM" id="Coils"/>
    </source>
</evidence>
<comment type="caution">
    <text evidence="3">The sequence shown here is derived from an EMBL/GenBank/DDBJ whole genome shotgun (WGS) entry which is preliminary data.</text>
</comment>
<accession>A0A2M7XE07</accession>
<name>A0A2M7XE07_9BACT</name>
<evidence type="ECO:0000313" key="4">
    <source>
        <dbReference type="Proteomes" id="UP000231263"/>
    </source>
</evidence>
<evidence type="ECO:0000313" key="3">
    <source>
        <dbReference type="EMBL" id="PJA46114.1"/>
    </source>
</evidence>
<evidence type="ECO:0000256" key="2">
    <source>
        <dbReference type="SAM" id="MobiDB-lite"/>
    </source>
</evidence>
<organism evidence="3 4">
    <name type="scientific">Candidatus Uhrbacteria bacterium CG_4_9_14_3_um_filter_41_35</name>
    <dbReference type="NCBI Taxonomy" id="1975034"/>
    <lineage>
        <taxon>Bacteria</taxon>
        <taxon>Candidatus Uhriibacteriota</taxon>
    </lineage>
</organism>
<feature type="region of interest" description="Disordered" evidence="2">
    <location>
        <begin position="1"/>
        <end position="22"/>
    </location>
</feature>
<reference evidence="4" key="1">
    <citation type="submission" date="2017-09" db="EMBL/GenBank/DDBJ databases">
        <title>Depth-based differentiation of microbial function through sediment-hosted aquifers and enrichment of novel symbionts in the deep terrestrial subsurface.</title>
        <authorList>
            <person name="Probst A.J."/>
            <person name="Ladd B."/>
            <person name="Jarett J.K."/>
            <person name="Geller-Mcgrath D.E."/>
            <person name="Sieber C.M.K."/>
            <person name="Emerson J.B."/>
            <person name="Anantharaman K."/>
            <person name="Thomas B.C."/>
            <person name="Malmstrom R."/>
            <person name="Stieglmeier M."/>
            <person name="Klingl A."/>
            <person name="Woyke T."/>
            <person name="Ryan C.M."/>
            <person name="Banfield J.F."/>
        </authorList>
    </citation>
    <scope>NUCLEOTIDE SEQUENCE [LARGE SCALE GENOMIC DNA]</scope>
</reference>
<proteinExistence type="predicted"/>
<sequence>MKNSSLDQLPQIGEGKLKNENKYSGFGPNLSLGPSAENIKVAEVAVNDKGYDEYDEYDEVVYTDAETEPLGEIIPGEMRTSKKYDPENTELRPLSTSGLYSDEETVYQGITPDQAKLDELARQEKTVNDFARSNIELGNADRKRLIEIIKTSNDTVSVPNLSTAKGEYTHPNIGVNEAQIGEKNEDSTTLALGEDGVVRGSYQEESARAKNMRESDIDRRKDIRGLVQEKYAERADLDRKEVDPYVAEVNAAKDAQESTLARRMEIRQLIENNNAKRETGGTTETRQQSTETLLLNLNELKDEENLLVTALNKADQTGNFDAQSEISANLQKTREELNQIRTELAYRKKEQTLEKMQSDVFEATEAENLDKAINSRKSAERVSNLETIKSKSTEALEQDFDELGDEADLLQEALNKAEEENDAKRQAEIINEIQGTALEMQAIYQEFTDRNAKEKELAEQQAQSFLDRDKLKQELKANAEAIMARKNQEHENKIAEEKEAGVSERIFETEYNSSEELEADFAELEAEDDLLEATLKKAIEAGDQKKQAEILNDIQNLALEMRAINKELDARNVDVVKVREEERLLRKRAEAREKLRAHGEAILARIQAENPELAEPKREKNQEFGGFDSREDFNKALELRKKLNIYKEDKANILKLRGKMTEVQFKDEQLVLKDRLQEILAEGRAILGDEFNKAA</sequence>
<feature type="coiled-coil region" evidence="1">
    <location>
        <begin position="472"/>
        <end position="567"/>
    </location>
</feature>
<feature type="region of interest" description="Disordered" evidence="2">
    <location>
        <begin position="65"/>
        <end position="95"/>
    </location>
</feature>
<gene>
    <name evidence="3" type="ORF">CO173_03680</name>
</gene>
<keyword evidence="1" id="KW-0175">Coiled coil</keyword>
<protein>
    <submittedName>
        <fullName evidence="3">Uncharacterized protein</fullName>
    </submittedName>
</protein>
<dbReference type="AlphaFoldDB" id="A0A2M7XE07"/>
<dbReference type="EMBL" id="PFWT01000017">
    <property type="protein sequence ID" value="PJA46114.1"/>
    <property type="molecule type" value="Genomic_DNA"/>
</dbReference>
<feature type="coiled-coil region" evidence="1">
    <location>
        <begin position="393"/>
        <end position="430"/>
    </location>
</feature>
<dbReference type="Proteomes" id="UP000231263">
    <property type="component" value="Unassembled WGS sequence"/>
</dbReference>